<keyword evidence="4" id="KW-1185">Reference proteome</keyword>
<dbReference type="InParanoid" id="A0A1V9XG30"/>
<dbReference type="Pfam" id="PF08246">
    <property type="entry name" value="Inhibitor_I29"/>
    <property type="match status" value="1"/>
</dbReference>
<gene>
    <name evidence="3" type="ORF">BIW11_10425</name>
</gene>
<proteinExistence type="predicted"/>
<evidence type="ECO:0000313" key="4">
    <source>
        <dbReference type="Proteomes" id="UP000192247"/>
    </source>
</evidence>
<feature type="domain" description="Cathepsin propeptide inhibitor" evidence="2">
    <location>
        <begin position="53"/>
        <end position="113"/>
    </location>
</feature>
<dbReference type="STRING" id="418985.A0A1V9XG30"/>
<protein>
    <submittedName>
        <fullName evidence="3">Cathepsin L isoform 1</fullName>
    </submittedName>
</protein>
<dbReference type="AlphaFoldDB" id="A0A1V9XG30"/>
<dbReference type="InterPro" id="IPR038765">
    <property type="entry name" value="Papain-like_cys_pep_sf"/>
</dbReference>
<sequence length="219" mass="24328">MLRPPRTSTRCGDAPKQPTPMQTVEEMKFIVLACAIGAATAALTLEQLFDAEWQHFKTRHAKAYDNLIIDSFRKKIFMQNSHMIVKHNIRHAKGEISYRLKMNEFGDMSSPFRTRLDKSTAIVVSLDGRRSSLRIDLLPPTRRTNKSGDGCPIAEGPTKADDVSSSSPRERNLANWCKASGEPHSDPSSKTARANSRYVAISPDVISPDVHDIAHPAGF</sequence>
<organism evidence="3 4">
    <name type="scientific">Tropilaelaps mercedesae</name>
    <dbReference type="NCBI Taxonomy" id="418985"/>
    <lineage>
        <taxon>Eukaryota</taxon>
        <taxon>Metazoa</taxon>
        <taxon>Ecdysozoa</taxon>
        <taxon>Arthropoda</taxon>
        <taxon>Chelicerata</taxon>
        <taxon>Arachnida</taxon>
        <taxon>Acari</taxon>
        <taxon>Parasitiformes</taxon>
        <taxon>Mesostigmata</taxon>
        <taxon>Gamasina</taxon>
        <taxon>Dermanyssoidea</taxon>
        <taxon>Laelapidae</taxon>
        <taxon>Tropilaelaps</taxon>
    </lineage>
</organism>
<name>A0A1V9XG30_9ACAR</name>
<comment type="caution">
    <text evidence="3">The sequence shown here is derived from an EMBL/GenBank/DDBJ whole genome shotgun (WGS) entry which is preliminary data.</text>
</comment>
<accession>A0A1V9XG30</accession>
<dbReference type="SMART" id="SM00848">
    <property type="entry name" value="Inhibitor_I29"/>
    <property type="match status" value="1"/>
</dbReference>
<feature type="compositionally biased region" description="Basic and acidic residues" evidence="1">
    <location>
        <begin position="158"/>
        <end position="172"/>
    </location>
</feature>
<reference evidence="3 4" key="1">
    <citation type="journal article" date="2017" name="Gigascience">
        <title>Draft genome of the honey bee ectoparasitic mite, Tropilaelaps mercedesae, is shaped by the parasitic life history.</title>
        <authorList>
            <person name="Dong X."/>
            <person name="Armstrong S.D."/>
            <person name="Xia D."/>
            <person name="Makepeace B.L."/>
            <person name="Darby A.C."/>
            <person name="Kadowaki T."/>
        </authorList>
    </citation>
    <scope>NUCLEOTIDE SEQUENCE [LARGE SCALE GENOMIC DNA]</scope>
    <source>
        <strain evidence="3">Wuxi-XJTLU</strain>
    </source>
</reference>
<evidence type="ECO:0000256" key="1">
    <source>
        <dbReference type="SAM" id="MobiDB-lite"/>
    </source>
</evidence>
<dbReference type="SUPFAM" id="SSF54001">
    <property type="entry name" value="Cysteine proteinases"/>
    <property type="match status" value="1"/>
</dbReference>
<evidence type="ECO:0000259" key="2">
    <source>
        <dbReference type="SMART" id="SM00848"/>
    </source>
</evidence>
<feature type="region of interest" description="Disordered" evidence="1">
    <location>
        <begin position="139"/>
        <end position="196"/>
    </location>
</feature>
<dbReference type="EMBL" id="MNPL01011924">
    <property type="protein sequence ID" value="OQR72376.1"/>
    <property type="molecule type" value="Genomic_DNA"/>
</dbReference>
<dbReference type="InterPro" id="IPR013201">
    <property type="entry name" value="Prot_inhib_I29"/>
</dbReference>
<evidence type="ECO:0000313" key="3">
    <source>
        <dbReference type="EMBL" id="OQR72376.1"/>
    </source>
</evidence>
<dbReference type="OrthoDB" id="3789175at2759"/>
<dbReference type="Proteomes" id="UP000192247">
    <property type="component" value="Unassembled WGS sequence"/>
</dbReference>
<dbReference type="Gene3D" id="1.10.287.2250">
    <property type="match status" value="1"/>
</dbReference>